<comment type="caution">
    <text evidence="2">The sequence shown here is derived from an EMBL/GenBank/DDBJ whole genome shotgun (WGS) entry which is preliminary data.</text>
</comment>
<feature type="compositionally biased region" description="Low complexity" evidence="1">
    <location>
        <begin position="491"/>
        <end position="502"/>
    </location>
</feature>
<dbReference type="Proteomes" id="UP000809789">
    <property type="component" value="Unassembled WGS sequence"/>
</dbReference>
<proteinExistence type="predicted"/>
<dbReference type="EMBL" id="JAESVG020000001">
    <property type="protein sequence ID" value="KAG8630939.1"/>
    <property type="molecule type" value="Genomic_DNA"/>
</dbReference>
<evidence type="ECO:0000256" key="1">
    <source>
        <dbReference type="SAM" id="MobiDB-lite"/>
    </source>
</evidence>
<feature type="region of interest" description="Disordered" evidence="1">
    <location>
        <begin position="482"/>
        <end position="526"/>
    </location>
</feature>
<dbReference type="AlphaFoldDB" id="A0A8K0L9E7"/>
<keyword evidence="3" id="KW-1185">Reference proteome</keyword>
<dbReference type="OrthoDB" id="10415970at2759"/>
<sequence>MVIGQEVTLVAIIFSRTSLLFRPSVDFDPRLHRSWWLFHTSLRPKILETQWANTTMVANMTTTASGPVGSFLSANISALPTPIDPKSCILHMSPVYYLWVPNPTAPPVGTKFVYVTANQSAISTSTTCDQDAYFSQKDWRYAVDMGTDCSFTGAMPNIKYDEDKIWTSNTVTFPGPTSELSIGNMLHLKWYWPTSDGWWSTHLSTAKVYTEKDWSVTDTIYARMPSLPKYYPEIADVLRNFSLTPTSTAAVAAPVITPAPSLPRVTAAPGFATTVRPHPAGPVPVYVSNAGDNIEESTSDGINDAAVSNPGEVSSNHVEVDLAAAVAGNAVDIIVNSEHFLTVTYLVLPGGITARPGSSPVTIRDRIVSLDRLGMVHIASVSTSLPGDAENDNASPVSNRKGQARSVVVPLSEIARIGSMDALGTYIPVSIERYVTQPEHSGDGGTGTGQQGSRPFGLFVSSMGKWIAAGLGSSGSNSLEDGVAFKGKSDSPAPSGAGSGSPVSTNDVAGSNESNETAPSYTGNAPWRSSTPWMSALLACVFAALAMTA</sequence>
<gene>
    <name evidence="2" type="ORF">KVT40_000079</name>
</gene>
<name>A0A8K0L9E7_9PEZI</name>
<reference evidence="2" key="1">
    <citation type="submission" date="2021-07" db="EMBL/GenBank/DDBJ databases">
        <title>Elsinoe batatas strain:CRI-CJ2 Genome sequencing and assembly.</title>
        <authorList>
            <person name="Huang L."/>
        </authorList>
    </citation>
    <scope>NUCLEOTIDE SEQUENCE</scope>
    <source>
        <strain evidence="2">CRI-CJ2</strain>
    </source>
</reference>
<evidence type="ECO:0000313" key="3">
    <source>
        <dbReference type="Proteomes" id="UP000809789"/>
    </source>
</evidence>
<accession>A0A8K0L9E7</accession>
<feature type="compositionally biased region" description="Polar residues" evidence="1">
    <location>
        <begin position="503"/>
        <end position="526"/>
    </location>
</feature>
<organism evidence="2 3">
    <name type="scientific">Elsinoe batatas</name>
    <dbReference type="NCBI Taxonomy" id="2601811"/>
    <lineage>
        <taxon>Eukaryota</taxon>
        <taxon>Fungi</taxon>
        <taxon>Dikarya</taxon>
        <taxon>Ascomycota</taxon>
        <taxon>Pezizomycotina</taxon>
        <taxon>Dothideomycetes</taxon>
        <taxon>Dothideomycetidae</taxon>
        <taxon>Myriangiales</taxon>
        <taxon>Elsinoaceae</taxon>
        <taxon>Elsinoe</taxon>
    </lineage>
</organism>
<protein>
    <submittedName>
        <fullName evidence="2">Uncharacterized protein</fullName>
    </submittedName>
</protein>
<evidence type="ECO:0000313" key="2">
    <source>
        <dbReference type="EMBL" id="KAG8630939.1"/>
    </source>
</evidence>